<reference evidence="1 2" key="1">
    <citation type="journal article" date="2021" name="Elife">
        <title>Chloroplast acquisition without the gene transfer in kleptoplastic sea slugs, Plakobranchus ocellatus.</title>
        <authorList>
            <person name="Maeda T."/>
            <person name="Takahashi S."/>
            <person name="Yoshida T."/>
            <person name="Shimamura S."/>
            <person name="Takaki Y."/>
            <person name="Nagai Y."/>
            <person name="Toyoda A."/>
            <person name="Suzuki Y."/>
            <person name="Arimoto A."/>
            <person name="Ishii H."/>
            <person name="Satoh N."/>
            <person name="Nishiyama T."/>
            <person name="Hasebe M."/>
            <person name="Maruyama T."/>
            <person name="Minagawa J."/>
            <person name="Obokata J."/>
            <person name="Shigenobu S."/>
        </authorList>
    </citation>
    <scope>NUCLEOTIDE SEQUENCE [LARGE SCALE GENOMIC DNA]</scope>
</reference>
<proteinExistence type="predicted"/>
<sequence length="108" mass="12275">MLRVENRTSTPHQWLKTALNLTAQTKTLMNNHYGRKSHEDCITELGPQAYIVDGAYSGHHLKISIMLANVYKTRRGKTVVTLRSVYKTRRGKTVVTLRSVVIIHLSSN</sequence>
<keyword evidence="2" id="KW-1185">Reference proteome</keyword>
<evidence type="ECO:0000313" key="2">
    <source>
        <dbReference type="Proteomes" id="UP000735302"/>
    </source>
</evidence>
<evidence type="ECO:0000313" key="1">
    <source>
        <dbReference type="EMBL" id="GFO33286.1"/>
    </source>
</evidence>
<name>A0AAV4CMU8_9GAST</name>
<accession>A0AAV4CMU8</accession>
<organism evidence="1 2">
    <name type="scientific">Plakobranchus ocellatus</name>
    <dbReference type="NCBI Taxonomy" id="259542"/>
    <lineage>
        <taxon>Eukaryota</taxon>
        <taxon>Metazoa</taxon>
        <taxon>Spiralia</taxon>
        <taxon>Lophotrochozoa</taxon>
        <taxon>Mollusca</taxon>
        <taxon>Gastropoda</taxon>
        <taxon>Heterobranchia</taxon>
        <taxon>Euthyneura</taxon>
        <taxon>Panpulmonata</taxon>
        <taxon>Sacoglossa</taxon>
        <taxon>Placobranchoidea</taxon>
        <taxon>Plakobranchidae</taxon>
        <taxon>Plakobranchus</taxon>
    </lineage>
</organism>
<comment type="caution">
    <text evidence="1">The sequence shown here is derived from an EMBL/GenBank/DDBJ whole genome shotgun (WGS) entry which is preliminary data.</text>
</comment>
<dbReference type="EMBL" id="BLXT01006766">
    <property type="protein sequence ID" value="GFO33286.1"/>
    <property type="molecule type" value="Genomic_DNA"/>
</dbReference>
<dbReference type="Proteomes" id="UP000735302">
    <property type="component" value="Unassembled WGS sequence"/>
</dbReference>
<dbReference type="AlphaFoldDB" id="A0AAV4CMU8"/>
<protein>
    <submittedName>
        <fullName evidence="1">Uncharacterized protein</fullName>
    </submittedName>
</protein>
<gene>
    <name evidence="1" type="ORF">PoB_005979100</name>
</gene>